<evidence type="ECO:0000256" key="4">
    <source>
        <dbReference type="SAM" id="MobiDB-lite"/>
    </source>
</evidence>
<feature type="compositionally biased region" description="Gly residues" evidence="4">
    <location>
        <begin position="1"/>
        <end position="10"/>
    </location>
</feature>
<evidence type="ECO:0000313" key="6">
    <source>
        <dbReference type="Proteomes" id="UP000623958"/>
    </source>
</evidence>
<dbReference type="GO" id="GO:0016787">
    <property type="term" value="F:hydrolase activity"/>
    <property type="evidence" value="ECO:0007669"/>
    <property type="project" value="UniProtKB-KW"/>
</dbReference>
<keyword evidence="3" id="KW-0378">Hydrolase</keyword>
<dbReference type="GO" id="GO:0004518">
    <property type="term" value="F:nuclease activity"/>
    <property type="evidence" value="ECO:0007669"/>
    <property type="project" value="UniProtKB-KW"/>
</dbReference>
<reference evidence="5" key="1">
    <citation type="journal article" date="2014" name="Int. J. Syst. Evol. Microbiol.">
        <title>Complete genome sequence of Corynebacterium casei LMG S-19264T (=DSM 44701T), isolated from a smear-ripened cheese.</title>
        <authorList>
            <consortium name="US DOE Joint Genome Institute (JGI-PGF)"/>
            <person name="Walter F."/>
            <person name="Albersmeier A."/>
            <person name="Kalinowski J."/>
            <person name="Ruckert C."/>
        </authorList>
    </citation>
    <scope>NUCLEOTIDE SEQUENCE</scope>
    <source>
        <strain evidence="5">JCM 13306</strain>
    </source>
</reference>
<name>A0A919F8A9_9XANT</name>
<dbReference type="Proteomes" id="UP000623958">
    <property type="component" value="Unassembled WGS sequence"/>
</dbReference>
<comment type="caution">
    <text evidence="5">The sequence shown here is derived from an EMBL/GenBank/DDBJ whole genome shotgun (WGS) entry which is preliminary data.</text>
</comment>
<dbReference type="SUPFAM" id="SSF54060">
    <property type="entry name" value="His-Me finger endonucleases"/>
    <property type="match status" value="1"/>
</dbReference>
<comment type="similarity">
    <text evidence="1">Belongs to the EndA/NucM nuclease family.</text>
</comment>
<sequence length="176" mass="18869">MPFKGGGGQKNAGSQRGARSVAAASARRARPAWHQADPPDAAERARNEVIHGAQGNRNPFIDHPEWGTVGAGRVRRSPHGPASRAKSALRAHASARDAKGMFQLQRARARLPRAQRAGTLADPCLPRPPPPRLRAPRKSAARLPRAKFSSCSAPARTPPAPSASRMRWCPSGWPRA</sequence>
<dbReference type="InterPro" id="IPR007346">
    <property type="entry name" value="Endonuclease-I"/>
</dbReference>
<proteinExistence type="inferred from homology"/>
<dbReference type="AlphaFoldDB" id="A0A919F8A9"/>
<keyword evidence="6" id="KW-1185">Reference proteome</keyword>
<reference evidence="5" key="2">
    <citation type="submission" date="2020-09" db="EMBL/GenBank/DDBJ databases">
        <authorList>
            <person name="Sun Q."/>
            <person name="Ohkuma M."/>
        </authorList>
    </citation>
    <scope>NUCLEOTIDE SEQUENCE</scope>
    <source>
        <strain evidence="5">JCM 13306</strain>
    </source>
</reference>
<dbReference type="InterPro" id="IPR044925">
    <property type="entry name" value="His-Me_finger_sf"/>
</dbReference>
<gene>
    <name evidence="5" type="ORF">GCM10009090_18290</name>
</gene>
<dbReference type="PANTHER" id="PTHR33607">
    <property type="entry name" value="ENDONUCLEASE-1"/>
    <property type="match status" value="1"/>
</dbReference>
<feature type="compositionally biased region" description="Low complexity" evidence="4">
    <location>
        <begin position="114"/>
        <end position="124"/>
    </location>
</feature>
<organism evidence="5 6">
    <name type="scientific">Xanthomonas boreopolis</name>
    <dbReference type="NCBI Taxonomy" id="86183"/>
    <lineage>
        <taxon>Bacteria</taxon>
        <taxon>Pseudomonadati</taxon>
        <taxon>Pseudomonadota</taxon>
        <taxon>Gammaproteobacteria</taxon>
        <taxon>Lysobacterales</taxon>
        <taxon>Lysobacteraceae</taxon>
        <taxon>Xanthomonas</taxon>
    </lineage>
</organism>
<feature type="region of interest" description="Disordered" evidence="4">
    <location>
        <begin position="112"/>
        <end position="176"/>
    </location>
</feature>
<dbReference type="PANTHER" id="PTHR33607:SF2">
    <property type="entry name" value="ENDONUCLEASE-1"/>
    <property type="match status" value="1"/>
</dbReference>
<accession>A0A919F8A9</accession>
<evidence type="ECO:0000256" key="3">
    <source>
        <dbReference type="ARBA" id="ARBA00022801"/>
    </source>
</evidence>
<feature type="compositionally biased region" description="Low complexity" evidence="4">
    <location>
        <begin position="12"/>
        <end position="26"/>
    </location>
</feature>
<feature type="region of interest" description="Disordered" evidence="4">
    <location>
        <begin position="1"/>
        <end position="98"/>
    </location>
</feature>
<dbReference type="EMBL" id="BNBA01000012">
    <property type="protein sequence ID" value="GHH53265.1"/>
    <property type="molecule type" value="Genomic_DNA"/>
</dbReference>
<evidence type="ECO:0000313" key="5">
    <source>
        <dbReference type="EMBL" id="GHH53265.1"/>
    </source>
</evidence>
<protein>
    <submittedName>
        <fullName evidence="5">Uncharacterized protein</fullName>
    </submittedName>
</protein>
<evidence type="ECO:0000256" key="1">
    <source>
        <dbReference type="ARBA" id="ARBA00006429"/>
    </source>
</evidence>
<keyword evidence="2" id="KW-0540">Nuclease</keyword>
<dbReference type="Pfam" id="PF04231">
    <property type="entry name" value="Endonuclease_1"/>
    <property type="match status" value="1"/>
</dbReference>
<evidence type="ECO:0000256" key="2">
    <source>
        <dbReference type="ARBA" id="ARBA00022722"/>
    </source>
</evidence>